<dbReference type="Proteomes" id="UP000236732">
    <property type="component" value="Unassembled WGS sequence"/>
</dbReference>
<protein>
    <submittedName>
        <fullName evidence="2">Uncharacterized protein</fullName>
    </submittedName>
</protein>
<evidence type="ECO:0000256" key="1">
    <source>
        <dbReference type="SAM" id="Phobius"/>
    </source>
</evidence>
<evidence type="ECO:0000313" key="2">
    <source>
        <dbReference type="EMBL" id="SEH01820.1"/>
    </source>
</evidence>
<name>A0A1H6EV83_9ACTN</name>
<keyword evidence="1" id="KW-0812">Transmembrane</keyword>
<keyword evidence="1" id="KW-0472">Membrane</keyword>
<dbReference type="EMBL" id="FNVT01000022">
    <property type="protein sequence ID" value="SEH01820.1"/>
    <property type="molecule type" value="Genomic_DNA"/>
</dbReference>
<evidence type="ECO:0000313" key="3">
    <source>
        <dbReference type="Proteomes" id="UP000236732"/>
    </source>
</evidence>
<sequence length="81" mass="8073">MSTETAGGQNSAVVGGRLEGCYIGGFPFMVGLGTAPGPVAGGRLFLRLGQAAWPVVRAGAVLAGVAAVVAVRAHRGKGRLR</sequence>
<feature type="transmembrane region" description="Helical" evidence="1">
    <location>
        <begin position="51"/>
        <end position="71"/>
    </location>
</feature>
<organism evidence="2 3">
    <name type="scientific">Nonomuraea solani</name>
    <dbReference type="NCBI Taxonomy" id="1144553"/>
    <lineage>
        <taxon>Bacteria</taxon>
        <taxon>Bacillati</taxon>
        <taxon>Actinomycetota</taxon>
        <taxon>Actinomycetes</taxon>
        <taxon>Streptosporangiales</taxon>
        <taxon>Streptosporangiaceae</taxon>
        <taxon>Nonomuraea</taxon>
    </lineage>
</organism>
<keyword evidence="1" id="KW-1133">Transmembrane helix</keyword>
<dbReference type="AlphaFoldDB" id="A0A1H6EV83"/>
<accession>A0A1H6EV83</accession>
<reference evidence="2 3" key="1">
    <citation type="submission" date="2016-10" db="EMBL/GenBank/DDBJ databases">
        <authorList>
            <person name="de Groot N.N."/>
        </authorList>
    </citation>
    <scope>NUCLEOTIDE SEQUENCE [LARGE SCALE GENOMIC DNA]</scope>
    <source>
        <strain evidence="2 3">CGMCC 4.7037</strain>
    </source>
</reference>
<gene>
    <name evidence="2" type="ORF">SAMN05444920_12271</name>
</gene>
<keyword evidence="3" id="KW-1185">Reference proteome</keyword>
<dbReference type="RefSeq" id="WP_103962900.1">
    <property type="nucleotide sequence ID" value="NZ_FNVT01000022.1"/>
</dbReference>
<proteinExistence type="predicted"/>